<evidence type="ECO:0000256" key="1">
    <source>
        <dbReference type="ARBA" id="ARBA00004167"/>
    </source>
</evidence>
<dbReference type="GO" id="GO:0016020">
    <property type="term" value="C:membrane"/>
    <property type="evidence" value="ECO:0007669"/>
    <property type="project" value="UniProtKB-SubCell"/>
</dbReference>
<dbReference type="PANTHER" id="PTHR21461">
    <property type="entry name" value="GLYCOSYLTRANSFERASE FAMILY 92 PROTEIN"/>
    <property type="match status" value="1"/>
</dbReference>
<dbReference type="Pfam" id="PF01697">
    <property type="entry name" value="Glyco_transf_92"/>
    <property type="match status" value="1"/>
</dbReference>
<dbReference type="EC" id="2.4.1.-" evidence="8"/>
<evidence type="ECO:0000256" key="3">
    <source>
        <dbReference type="ARBA" id="ARBA00022676"/>
    </source>
</evidence>
<dbReference type="AlphaFoldDB" id="A0A5N5TAU2"/>
<evidence type="ECO:0000256" key="4">
    <source>
        <dbReference type="ARBA" id="ARBA00022679"/>
    </source>
</evidence>
<comment type="caution">
    <text evidence="9">The sequence shown here is derived from an EMBL/GenBank/DDBJ whole genome shotgun (WGS) entry which is preliminary data.</text>
</comment>
<dbReference type="InterPro" id="IPR008166">
    <property type="entry name" value="Glyco_transf_92"/>
</dbReference>
<evidence type="ECO:0000256" key="2">
    <source>
        <dbReference type="ARBA" id="ARBA00007647"/>
    </source>
</evidence>
<organism evidence="9 10">
    <name type="scientific">Armadillidium nasatum</name>
    <dbReference type="NCBI Taxonomy" id="96803"/>
    <lineage>
        <taxon>Eukaryota</taxon>
        <taxon>Metazoa</taxon>
        <taxon>Ecdysozoa</taxon>
        <taxon>Arthropoda</taxon>
        <taxon>Crustacea</taxon>
        <taxon>Multicrustacea</taxon>
        <taxon>Malacostraca</taxon>
        <taxon>Eumalacostraca</taxon>
        <taxon>Peracarida</taxon>
        <taxon>Isopoda</taxon>
        <taxon>Oniscidea</taxon>
        <taxon>Crinocheta</taxon>
        <taxon>Armadillidiidae</taxon>
        <taxon>Armadillidium</taxon>
    </lineage>
</organism>
<evidence type="ECO:0000256" key="6">
    <source>
        <dbReference type="ARBA" id="ARBA00022989"/>
    </source>
</evidence>
<proteinExistence type="inferred from homology"/>
<dbReference type="GO" id="GO:0016757">
    <property type="term" value="F:glycosyltransferase activity"/>
    <property type="evidence" value="ECO:0007669"/>
    <property type="project" value="UniProtKB-UniRule"/>
</dbReference>
<sequence>MIRCLRRLTFLKFGTKRRILPLFLLIIIYISLTNFYHDKISELCCPQNEDFMLVASKNNTIIDLKNRKPKVKKSSNTFLKYSSSDDWIEVEGSGRDLFIYSAYYDERQRPAVVRVISIAKRMSKKFSCQVWTTNGNKYDGKVVIKMIRENWGLKYSAAFLICKNFKLKQGEVAEAITITIQKNASSETRMKIKHFPSIGYEGNFSVCVKPFHYEYNRAVWLVEFIELHRILGVRKFFFYNHTVGEELEKALQYYIKEGLVEVFQ</sequence>
<keyword evidence="10" id="KW-1185">Reference proteome</keyword>
<comment type="similarity">
    <text evidence="2 8">Belongs to the glycosyltransferase 92 family.</text>
</comment>
<dbReference type="Proteomes" id="UP000326759">
    <property type="component" value="Unassembled WGS sequence"/>
</dbReference>
<evidence type="ECO:0000256" key="8">
    <source>
        <dbReference type="RuleBase" id="RU366017"/>
    </source>
</evidence>
<dbReference type="EMBL" id="SEYY01005282">
    <property type="protein sequence ID" value="KAB7503367.1"/>
    <property type="molecule type" value="Genomic_DNA"/>
</dbReference>
<keyword evidence="5 8" id="KW-0812">Transmembrane</keyword>
<dbReference type="OrthoDB" id="2526284at2759"/>
<evidence type="ECO:0000313" key="9">
    <source>
        <dbReference type="EMBL" id="KAB7503367.1"/>
    </source>
</evidence>
<dbReference type="PANTHER" id="PTHR21461:SF40">
    <property type="entry name" value="GLYCOSYLTRANSFERASE FAMILY 92 PROTEIN"/>
    <property type="match status" value="1"/>
</dbReference>
<feature type="transmembrane region" description="Helical" evidence="8">
    <location>
        <begin position="20"/>
        <end position="37"/>
    </location>
</feature>
<evidence type="ECO:0000313" key="10">
    <source>
        <dbReference type="Proteomes" id="UP000326759"/>
    </source>
</evidence>
<evidence type="ECO:0000256" key="5">
    <source>
        <dbReference type="ARBA" id="ARBA00022692"/>
    </source>
</evidence>
<gene>
    <name evidence="9" type="ORF">Anas_13536</name>
</gene>
<name>A0A5N5TAU2_9CRUS</name>
<reference evidence="9 10" key="1">
    <citation type="journal article" date="2019" name="PLoS Biol.">
        <title>Sex chromosomes control vertical transmission of feminizing Wolbachia symbionts in an isopod.</title>
        <authorList>
            <person name="Becking T."/>
            <person name="Chebbi M.A."/>
            <person name="Giraud I."/>
            <person name="Moumen B."/>
            <person name="Laverre T."/>
            <person name="Caubet Y."/>
            <person name="Peccoud J."/>
            <person name="Gilbert C."/>
            <person name="Cordaux R."/>
        </authorList>
    </citation>
    <scope>NUCLEOTIDE SEQUENCE [LARGE SCALE GENOMIC DNA]</scope>
    <source>
        <strain evidence="9">ANa2</strain>
        <tissue evidence="9">Whole body excluding digestive tract and cuticle</tissue>
    </source>
</reference>
<evidence type="ECO:0000256" key="7">
    <source>
        <dbReference type="ARBA" id="ARBA00023136"/>
    </source>
</evidence>
<comment type="subcellular location">
    <subcellularLocation>
        <location evidence="1">Membrane</location>
        <topology evidence="1">Single-pass membrane protein</topology>
    </subcellularLocation>
</comment>
<protein>
    <recommendedName>
        <fullName evidence="8">Glycosyltransferase family 92 protein</fullName>
        <ecNumber evidence="8">2.4.1.-</ecNumber>
    </recommendedName>
</protein>
<keyword evidence="4 8" id="KW-0808">Transferase</keyword>
<dbReference type="GO" id="GO:0005737">
    <property type="term" value="C:cytoplasm"/>
    <property type="evidence" value="ECO:0007669"/>
    <property type="project" value="TreeGrafter"/>
</dbReference>
<keyword evidence="6 8" id="KW-1133">Transmembrane helix</keyword>
<accession>A0A5N5TAU2</accession>
<keyword evidence="3 8" id="KW-0328">Glycosyltransferase</keyword>
<keyword evidence="7 8" id="KW-0472">Membrane</keyword>